<dbReference type="Gene3D" id="3.40.50.1980">
    <property type="entry name" value="Nitrogenase molybdenum iron protein domain"/>
    <property type="match status" value="3"/>
</dbReference>
<dbReference type="InterPro" id="IPR000510">
    <property type="entry name" value="Nase/OxRdtase_comp1"/>
</dbReference>
<sequence length="450" mass="49335">MAKNTSENPCKMCMPMGGILAFKGVANAMVMLHGAQGCATYMRRHIAEHFNEPVDVASSSLNEKGTVFGGDENLKSGIENMMRLYRPEMVGVLTTCLAETIGEDIDRITSEFLIEKNLDGFPLVPVPTPGYGDSHFIGFFYTTRKIVEKLAIKTSPTKKINLIIPNISPADIREIKRIMNLFALDYTLLPDFSDTLDAPFSRPFKKIPGGGTPVDQIAAMPGARATIQFGVTVEEGLTAGAYLRDKFGVPLYNVPTPVGIECTDQFLQLLSEISDVPVPQQLQQERGRLVDAMVDAHKITYQGRAAVFGEPENVYVLARACHEMGTTPVVVATGSKANKLKELLQLYLPADTDTAILTGADFSTIQEFALEKEANIALGNSDGKVLTEKSSIPLIRVGFPVHDRKGGQRILTVGYAGALNLLDLVTNTLLEQKLSRYRQSMYDSFYRQNT</sequence>
<evidence type="ECO:0000259" key="3">
    <source>
        <dbReference type="Pfam" id="PF00148"/>
    </source>
</evidence>
<evidence type="ECO:0000313" key="4">
    <source>
        <dbReference type="EMBL" id="EEG76175.1"/>
    </source>
</evidence>
<dbReference type="Gene3D" id="1.20.89.10">
    <property type="entry name" value="Nitrogenase Molybdenum-iron Protein, subunit B, domain 4"/>
    <property type="match status" value="1"/>
</dbReference>
<accession>C0GKD2</accession>
<dbReference type="Proteomes" id="UP000006443">
    <property type="component" value="Unassembled WGS sequence"/>
</dbReference>
<proteinExistence type="inferred from homology"/>
<dbReference type="SUPFAM" id="SSF53807">
    <property type="entry name" value="Helical backbone' metal receptor"/>
    <property type="match status" value="1"/>
</dbReference>
<keyword evidence="4" id="KW-0560">Oxidoreductase</keyword>
<evidence type="ECO:0000313" key="5">
    <source>
        <dbReference type="Proteomes" id="UP000006443"/>
    </source>
</evidence>
<comment type="caution">
    <text evidence="4">The sequence shown here is derived from an EMBL/GenBank/DDBJ whole genome shotgun (WGS) entry which is preliminary data.</text>
</comment>
<dbReference type="GO" id="GO:0016163">
    <property type="term" value="F:nitrogenase activity"/>
    <property type="evidence" value="ECO:0007669"/>
    <property type="project" value="UniProtKB-EC"/>
</dbReference>
<dbReference type="SMR" id="C0GKD2"/>
<keyword evidence="5" id="KW-1185">Reference proteome</keyword>
<comment type="similarity">
    <text evidence="2">Belongs to the NifD/NifK/NifE/NifN family.</text>
</comment>
<dbReference type="PANTHER" id="PTHR33712">
    <property type="entry name" value="LIGHT-INDEPENDENT PROTOCHLOROPHYLLIDE REDUCTASE SUBUNIT B"/>
    <property type="match status" value="1"/>
</dbReference>
<keyword evidence="1 2" id="KW-0535">Nitrogen fixation</keyword>
<reference evidence="4 5" key="1">
    <citation type="submission" date="2009-02" db="EMBL/GenBank/DDBJ databases">
        <title>Sequencing of the draft genome and assembly of Dethiobacter alkaliphilus AHT 1.</title>
        <authorList>
            <consortium name="US DOE Joint Genome Institute (JGI-PGF)"/>
            <person name="Lucas S."/>
            <person name="Copeland A."/>
            <person name="Lapidus A."/>
            <person name="Glavina del Rio T."/>
            <person name="Dalin E."/>
            <person name="Tice H."/>
            <person name="Bruce D."/>
            <person name="Goodwin L."/>
            <person name="Pitluck S."/>
            <person name="Larimer F."/>
            <person name="Land M.L."/>
            <person name="Hauser L."/>
            <person name="Muyzer G."/>
        </authorList>
    </citation>
    <scope>NUCLEOTIDE SEQUENCE [LARGE SCALE GENOMIC DNA]</scope>
    <source>
        <strain evidence="4 5">AHT 1</strain>
    </source>
</reference>
<dbReference type="EC" id="1.18.6.1" evidence="4"/>
<name>C0GKD2_DETAL</name>
<dbReference type="Pfam" id="PF00148">
    <property type="entry name" value="Oxidored_nitro"/>
    <property type="match status" value="1"/>
</dbReference>
<feature type="domain" description="Nitrogenase/oxidoreductase component 1" evidence="3">
    <location>
        <begin position="13"/>
        <end position="429"/>
    </location>
</feature>
<evidence type="ECO:0000256" key="1">
    <source>
        <dbReference type="ARBA" id="ARBA00023231"/>
    </source>
</evidence>
<evidence type="ECO:0000256" key="2">
    <source>
        <dbReference type="RuleBase" id="RU004021"/>
    </source>
</evidence>
<protein>
    <submittedName>
        <fullName evidence="4">Nitrogenase</fullName>
        <ecNumber evidence="4">1.18.6.1</ecNumber>
    </submittedName>
</protein>
<gene>
    <name evidence="4" type="ORF">DealDRAFT_2941</name>
</gene>
<dbReference type="STRING" id="555088.DealDRAFT_2941"/>
<dbReference type="InterPro" id="IPR050152">
    <property type="entry name" value="ChlB/BchB/BchZ"/>
</dbReference>
<dbReference type="InterPro" id="IPR000318">
    <property type="entry name" value="Nase_comp1_CS"/>
</dbReference>
<dbReference type="EMBL" id="ACJM01000023">
    <property type="protein sequence ID" value="EEG76175.1"/>
    <property type="molecule type" value="Genomic_DNA"/>
</dbReference>
<dbReference type="PANTHER" id="PTHR33712:SF7">
    <property type="entry name" value="LIGHT-INDEPENDENT PROTOCHLOROPHYLLIDE REDUCTASE SUBUNIT B"/>
    <property type="match status" value="1"/>
</dbReference>
<dbReference type="AlphaFoldDB" id="C0GKD2"/>
<dbReference type="PROSITE" id="PS00699">
    <property type="entry name" value="NITROGENASE_1_1"/>
    <property type="match status" value="1"/>
</dbReference>
<dbReference type="eggNOG" id="COG2710">
    <property type="taxonomic scope" value="Bacteria"/>
</dbReference>
<dbReference type="RefSeq" id="WP_008518839.1">
    <property type="nucleotide sequence ID" value="NZ_ACJM01000023.1"/>
</dbReference>
<organism evidence="4 5">
    <name type="scientific">Dethiobacter alkaliphilus AHT 1</name>
    <dbReference type="NCBI Taxonomy" id="555088"/>
    <lineage>
        <taxon>Bacteria</taxon>
        <taxon>Bacillati</taxon>
        <taxon>Bacillota</taxon>
        <taxon>Dethiobacteria</taxon>
        <taxon>Dethiobacterales</taxon>
        <taxon>Dethiobacteraceae</taxon>
        <taxon>Dethiobacter</taxon>
    </lineage>
</organism>